<name>A0AAN9R6Z5_CANGL</name>
<dbReference type="AlphaFoldDB" id="A0AAN9R6Z5"/>
<reference evidence="1 2" key="1">
    <citation type="submission" date="2024-01" db="EMBL/GenBank/DDBJ databases">
        <title>The genomes of 5 underutilized Papilionoideae crops provide insights into root nodulation and disease resistanc.</title>
        <authorList>
            <person name="Jiang F."/>
        </authorList>
    </citation>
    <scope>NUCLEOTIDE SEQUENCE [LARGE SCALE GENOMIC DNA]</scope>
    <source>
        <strain evidence="1">LVBAO_FW01</strain>
        <tissue evidence="1">Leaves</tissue>
    </source>
</reference>
<dbReference type="EMBL" id="JAYMYQ010000001">
    <property type="protein sequence ID" value="KAK7361532.1"/>
    <property type="molecule type" value="Genomic_DNA"/>
</dbReference>
<evidence type="ECO:0000313" key="1">
    <source>
        <dbReference type="EMBL" id="KAK7361532.1"/>
    </source>
</evidence>
<accession>A0AAN9R6Z5</accession>
<keyword evidence="2" id="KW-1185">Reference proteome</keyword>
<dbReference type="Proteomes" id="UP001367508">
    <property type="component" value="Unassembled WGS sequence"/>
</dbReference>
<evidence type="ECO:0000313" key="2">
    <source>
        <dbReference type="Proteomes" id="UP001367508"/>
    </source>
</evidence>
<comment type="caution">
    <text evidence="1">The sequence shown here is derived from an EMBL/GenBank/DDBJ whole genome shotgun (WGS) entry which is preliminary data.</text>
</comment>
<organism evidence="1 2">
    <name type="scientific">Canavalia gladiata</name>
    <name type="common">Sword bean</name>
    <name type="synonym">Dolichos gladiatus</name>
    <dbReference type="NCBI Taxonomy" id="3824"/>
    <lineage>
        <taxon>Eukaryota</taxon>
        <taxon>Viridiplantae</taxon>
        <taxon>Streptophyta</taxon>
        <taxon>Embryophyta</taxon>
        <taxon>Tracheophyta</taxon>
        <taxon>Spermatophyta</taxon>
        <taxon>Magnoliopsida</taxon>
        <taxon>eudicotyledons</taxon>
        <taxon>Gunneridae</taxon>
        <taxon>Pentapetalae</taxon>
        <taxon>rosids</taxon>
        <taxon>fabids</taxon>
        <taxon>Fabales</taxon>
        <taxon>Fabaceae</taxon>
        <taxon>Papilionoideae</taxon>
        <taxon>50 kb inversion clade</taxon>
        <taxon>NPAAA clade</taxon>
        <taxon>indigoferoid/millettioid clade</taxon>
        <taxon>Phaseoleae</taxon>
        <taxon>Canavalia</taxon>
    </lineage>
</organism>
<proteinExistence type="predicted"/>
<gene>
    <name evidence="1" type="ORF">VNO77_03601</name>
</gene>
<protein>
    <submittedName>
        <fullName evidence="1">Uncharacterized protein</fullName>
    </submittedName>
</protein>
<sequence length="90" mass="9932">MALDLVMGLLEAPLIKALGPSPELESRSCRRRVGEWLLFLGSSEVVDSKVGYPTKLVPLPSIISTDPVTLLHHRYNSIVQRSSSNSHHID</sequence>